<evidence type="ECO:0000313" key="2">
    <source>
        <dbReference type="EMBL" id="KHN85656.1"/>
    </source>
</evidence>
<evidence type="ECO:0000256" key="1">
    <source>
        <dbReference type="SAM" id="Phobius"/>
    </source>
</evidence>
<proteinExistence type="predicted"/>
<keyword evidence="1" id="KW-1133">Transmembrane helix</keyword>
<accession>A0A0B2VQ54</accession>
<evidence type="ECO:0000313" key="3">
    <source>
        <dbReference type="Proteomes" id="UP000031036"/>
    </source>
</evidence>
<keyword evidence="1" id="KW-0812">Transmembrane</keyword>
<sequence>MTMCGCANADRTNAHEARLYRAKHWRSVVMLTNRSKTARVELALMVVTVIPEVMAMTVVNSVVMAVAVMTGVITVVVMSGRV</sequence>
<name>A0A0B2VQ54_TOXCA</name>
<dbReference type="AlphaFoldDB" id="A0A0B2VQ54"/>
<dbReference type="EMBL" id="JPKZ01000751">
    <property type="protein sequence ID" value="KHN85656.1"/>
    <property type="molecule type" value="Genomic_DNA"/>
</dbReference>
<protein>
    <submittedName>
        <fullName evidence="2">Uncharacterized protein</fullName>
    </submittedName>
</protein>
<feature type="transmembrane region" description="Helical" evidence="1">
    <location>
        <begin position="53"/>
        <end position="78"/>
    </location>
</feature>
<gene>
    <name evidence="2" type="ORF">Tcan_14591</name>
</gene>
<reference evidence="2 3" key="1">
    <citation type="submission" date="2014-11" db="EMBL/GenBank/DDBJ databases">
        <title>Genetic blueprint of the zoonotic pathogen Toxocara canis.</title>
        <authorList>
            <person name="Zhu X.-Q."/>
            <person name="Korhonen P.K."/>
            <person name="Cai H."/>
            <person name="Young N.D."/>
            <person name="Nejsum P."/>
            <person name="von Samson-Himmelstjerna G."/>
            <person name="Boag P.R."/>
            <person name="Tan P."/>
            <person name="Li Q."/>
            <person name="Min J."/>
            <person name="Yang Y."/>
            <person name="Wang X."/>
            <person name="Fang X."/>
            <person name="Hall R.S."/>
            <person name="Hofmann A."/>
            <person name="Sternberg P.W."/>
            <person name="Jex A.R."/>
            <person name="Gasser R.B."/>
        </authorList>
    </citation>
    <scope>NUCLEOTIDE SEQUENCE [LARGE SCALE GENOMIC DNA]</scope>
    <source>
        <strain evidence="2">PN_DK_2014</strain>
    </source>
</reference>
<keyword evidence="1" id="KW-0472">Membrane</keyword>
<organism evidence="2 3">
    <name type="scientific">Toxocara canis</name>
    <name type="common">Canine roundworm</name>
    <dbReference type="NCBI Taxonomy" id="6265"/>
    <lineage>
        <taxon>Eukaryota</taxon>
        <taxon>Metazoa</taxon>
        <taxon>Ecdysozoa</taxon>
        <taxon>Nematoda</taxon>
        <taxon>Chromadorea</taxon>
        <taxon>Rhabditida</taxon>
        <taxon>Spirurina</taxon>
        <taxon>Ascaridomorpha</taxon>
        <taxon>Ascaridoidea</taxon>
        <taxon>Toxocaridae</taxon>
        <taxon>Toxocara</taxon>
    </lineage>
</organism>
<comment type="caution">
    <text evidence="2">The sequence shown here is derived from an EMBL/GenBank/DDBJ whole genome shotgun (WGS) entry which is preliminary data.</text>
</comment>
<keyword evidence="3" id="KW-1185">Reference proteome</keyword>
<dbReference type="Proteomes" id="UP000031036">
    <property type="component" value="Unassembled WGS sequence"/>
</dbReference>